<organism evidence="3 4">
    <name type="scientific">Rubellicoccus peritrichatus</name>
    <dbReference type="NCBI Taxonomy" id="3080537"/>
    <lineage>
        <taxon>Bacteria</taxon>
        <taxon>Pseudomonadati</taxon>
        <taxon>Verrucomicrobiota</taxon>
        <taxon>Opitutia</taxon>
        <taxon>Puniceicoccales</taxon>
        <taxon>Cerasicoccaceae</taxon>
        <taxon>Rubellicoccus</taxon>
    </lineage>
</organism>
<dbReference type="RefSeq" id="WP_317832734.1">
    <property type="nucleotide sequence ID" value="NZ_CP136920.1"/>
</dbReference>
<dbReference type="AlphaFoldDB" id="A0AAQ3LAF7"/>
<dbReference type="NCBIfam" id="TIGR02595">
    <property type="entry name" value="PEP_CTERM"/>
    <property type="match status" value="1"/>
</dbReference>
<keyword evidence="1" id="KW-0472">Membrane</keyword>
<proteinExistence type="predicted"/>
<feature type="chain" id="PRO_5042857697" evidence="2">
    <location>
        <begin position="25"/>
        <end position="231"/>
    </location>
</feature>
<sequence>MSIYKKTLTYTSGALLFCATALQAQLSITNGDFEAQVVPQPPGYDENVADWFQSQTSSFYEYVYNQPSVGDNNRLMFENTADHPNYVYQSMGTVTAGEVASGSIQFFADAIKRSDRDFGAIEFELFSGTFATPGNGNPLTGLSSLGTYTVPANTFTTDPGFAEAPIITSAFDISSLSAGTEVWLQLTAPIAGGGVNPGIDNISFSVIPEPSTYAFLGGLLAFALVMIRRRK</sequence>
<dbReference type="EMBL" id="CP136920">
    <property type="protein sequence ID" value="WOO40612.1"/>
    <property type="molecule type" value="Genomic_DNA"/>
</dbReference>
<reference evidence="3 4" key="1">
    <citation type="submission" date="2023-10" db="EMBL/GenBank/DDBJ databases">
        <title>Rubellicoccus peritrichatus gen. nov., sp. nov., isolated from an algae of coral reef tank.</title>
        <authorList>
            <person name="Luo J."/>
        </authorList>
    </citation>
    <scope>NUCLEOTIDE SEQUENCE [LARGE SCALE GENOMIC DNA]</scope>
    <source>
        <strain evidence="3 4">CR14</strain>
    </source>
</reference>
<name>A0AAQ3LAF7_9BACT</name>
<protein>
    <submittedName>
        <fullName evidence="3">PEP-CTERM sorting domain-containing protein</fullName>
    </submittedName>
</protein>
<evidence type="ECO:0000313" key="3">
    <source>
        <dbReference type="EMBL" id="WOO40612.1"/>
    </source>
</evidence>
<evidence type="ECO:0000313" key="4">
    <source>
        <dbReference type="Proteomes" id="UP001304300"/>
    </source>
</evidence>
<keyword evidence="1" id="KW-0812">Transmembrane</keyword>
<feature type="transmembrane region" description="Helical" evidence="1">
    <location>
        <begin position="210"/>
        <end position="227"/>
    </location>
</feature>
<feature type="signal peptide" evidence="2">
    <location>
        <begin position="1"/>
        <end position="24"/>
    </location>
</feature>
<evidence type="ECO:0000256" key="1">
    <source>
        <dbReference type="SAM" id="Phobius"/>
    </source>
</evidence>
<dbReference type="KEGG" id="puo:RZN69_18475"/>
<keyword evidence="4" id="KW-1185">Reference proteome</keyword>
<dbReference type="Proteomes" id="UP001304300">
    <property type="component" value="Chromosome"/>
</dbReference>
<dbReference type="InterPro" id="IPR013424">
    <property type="entry name" value="Ice-binding_C"/>
</dbReference>
<keyword evidence="1" id="KW-1133">Transmembrane helix</keyword>
<accession>A0AAQ3LAF7</accession>
<evidence type="ECO:0000256" key="2">
    <source>
        <dbReference type="SAM" id="SignalP"/>
    </source>
</evidence>
<gene>
    <name evidence="3" type="ORF">RZN69_18475</name>
</gene>
<keyword evidence="2" id="KW-0732">Signal</keyword>